<dbReference type="InterPro" id="IPR045584">
    <property type="entry name" value="Pilin-like"/>
</dbReference>
<feature type="transmembrane region" description="Helical" evidence="1">
    <location>
        <begin position="12"/>
        <end position="34"/>
    </location>
</feature>
<dbReference type="NCBIfam" id="TIGR02532">
    <property type="entry name" value="IV_pilin_GFxxxE"/>
    <property type="match status" value="1"/>
</dbReference>
<evidence type="ECO:0008006" key="4">
    <source>
        <dbReference type="Google" id="ProtNLM"/>
    </source>
</evidence>
<dbReference type="SUPFAM" id="SSF54523">
    <property type="entry name" value="Pili subunits"/>
    <property type="match status" value="1"/>
</dbReference>
<organism evidence="2 3">
    <name type="scientific">Micavibrio aeruginosavorus</name>
    <dbReference type="NCBI Taxonomy" id="349221"/>
    <lineage>
        <taxon>Bacteria</taxon>
        <taxon>Pseudomonadati</taxon>
        <taxon>Bdellovibrionota</taxon>
        <taxon>Bdellovibrionia</taxon>
        <taxon>Bdellovibrionales</taxon>
        <taxon>Pseudobdellovibrionaceae</taxon>
        <taxon>Micavibrio</taxon>
    </lineage>
</organism>
<dbReference type="InterPro" id="IPR012902">
    <property type="entry name" value="N_methyl_site"/>
</dbReference>
<dbReference type="EMBL" id="QFOT01000006">
    <property type="protein sequence ID" value="PZP57173.1"/>
    <property type="molecule type" value="Genomic_DNA"/>
</dbReference>
<sequence length="254" mass="27073">MVTHYASKSKKSGFTLVELSIVMIIIGLLIGGILKGQELYNNAVIAKIASGFTNSEVAVESFYDMYKRNPGDMPNASDIWTGARNGNGDGFIDDESFNDPVLIEEGLVFQHLSLSGFINGNYTGMLDANGRWVPNSTGPGYDMGQGSYSLGWIGAAPNPTTWYGQSGHSFVYGKVQGRYPTGPLLSGMETRKLDQKIDDGNPTSGRLIAASGGGPSACTEPNVSPASAVAGAAEYANFTGQNCTILYVLKFRQR</sequence>
<dbReference type="PROSITE" id="PS00409">
    <property type="entry name" value="PROKAR_NTER_METHYL"/>
    <property type="match status" value="1"/>
</dbReference>
<evidence type="ECO:0000256" key="1">
    <source>
        <dbReference type="SAM" id="Phobius"/>
    </source>
</evidence>
<name>A0A2W5FQC4_9BACT</name>
<reference evidence="2 3" key="1">
    <citation type="submission" date="2017-08" db="EMBL/GenBank/DDBJ databases">
        <title>Infants hospitalized years apart are colonized by the same room-sourced microbial strains.</title>
        <authorList>
            <person name="Brooks B."/>
            <person name="Olm M.R."/>
            <person name="Firek B.A."/>
            <person name="Baker R."/>
            <person name="Thomas B.C."/>
            <person name="Morowitz M.J."/>
            <person name="Banfield J.F."/>
        </authorList>
    </citation>
    <scope>NUCLEOTIDE SEQUENCE [LARGE SCALE GENOMIC DNA]</scope>
    <source>
        <strain evidence="2">S2_006_000_R2_64</strain>
    </source>
</reference>
<comment type="caution">
    <text evidence="2">The sequence shown here is derived from an EMBL/GenBank/DDBJ whole genome shotgun (WGS) entry which is preliminary data.</text>
</comment>
<gene>
    <name evidence="2" type="ORF">DI586_01330</name>
</gene>
<keyword evidence="1" id="KW-0812">Transmembrane</keyword>
<keyword evidence="1" id="KW-1133">Transmembrane helix</keyword>
<protein>
    <recommendedName>
        <fullName evidence="4">Prepilin-type N-terminal cleavage/methylation domain-containing protein</fullName>
    </recommendedName>
</protein>
<proteinExistence type="predicted"/>
<evidence type="ECO:0000313" key="2">
    <source>
        <dbReference type="EMBL" id="PZP57173.1"/>
    </source>
</evidence>
<dbReference type="Pfam" id="PF07963">
    <property type="entry name" value="N_methyl"/>
    <property type="match status" value="1"/>
</dbReference>
<keyword evidence="1" id="KW-0472">Membrane</keyword>
<evidence type="ECO:0000313" key="3">
    <source>
        <dbReference type="Proteomes" id="UP000249739"/>
    </source>
</evidence>
<dbReference type="Proteomes" id="UP000249739">
    <property type="component" value="Unassembled WGS sequence"/>
</dbReference>
<dbReference type="AlphaFoldDB" id="A0A2W5FQC4"/>
<accession>A0A2W5FQC4</accession>